<dbReference type="KEGG" id="tva:4771347"/>
<accession>A2E1P2</accession>
<sequence>MSDEDVHPSEYNKLRSIYKCYIDSYNALFQLKTEKEEELKSIYKMIKTELIDSNRYQPKKVMQEILDIIPYNNRYAKSYLFLVKLISDDYLVT</sequence>
<name>A2E1P2_TRIV3</name>
<reference evidence="1" key="2">
    <citation type="journal article" date="2007" name="Science">
        <title>Draft genome sequence of the sexually transmitted pathogen Trichomonas vaginalis.</title>
        <authorList>
            <person name="Carlton J.M."/>
            <person name="Hirt R.P."/>
            <person name="Silva J.C."/>
            <person name="Delcher A.L."/>
            <person name="Schatz M."/>
            <person name="Zhao Q."/>
            <person name="Wortman J.R."/>
            <person name="Bidwell S.L."/>
            <person name="Alsmark U.C.M."/>
            <person name="Besteiro S."/>
            <person name="Sicheritz-Ponten T."/>
            <person name="Noel C.J."/>
            <person name="Dacks J.B."/>
            <person name="Foster P.G."/>
            <person name="Simillion C."/>
            <person name="Van de Peer Y."/>
            <person name="Miranda-Saavedra D."/>
            <person name="Barton G.J."/>
            <person name="Westrop G.D."/>
            <person name="Mueller S."/>
            <person name="Dessi D."/>
            <person name="Fiori P.L."/>
            <person name="Ren Q."/>
            <person name="Paulsen I."/>
            <person name="Zhang H."/>
            <person name="Bastida-Corcuera F.D."/>
            <person name="Simoes-Barbosa A."/>
            <person name="Brown M.T."/>
            <person name="Hayes R.D."/>
            <person name="Mukherjee M."/>
            <person name="Okumura C.Y."/>
            <person name="Schneider R."/>
            <person name="Smith A.J."/>
            <person name="Vanacova S."/>
            <person name="Villalvazo M."/>
            <person name="Haas B.J."/>
            <person name="Pertea M."/>
            <person name="Feldblyum T.V."/>
            <person name="Utterback T.R."/>
            <person name="Shu C.L."/>
            <person name="Osoegawa K."/>
            <person name="de Jong P.J."/>
            <person name="Hrdy I."/>
            <person name="Horvathova L."/>
            <person name="Zubacova Z."/>
            <person name="Dolezal P."/>
            <person name="Malik S.B."/>
            <person name="Logsdon J.M. Jr."/>
            <person name="Henze K."/>
            <person name="Gupta A."/>
            <person name="Wang C.C."/>
            <person name="Dunne R.L."/>
            <person name="Upcroft J.A."/>
            <person name="Upcroft P."/>
            <person name="White O."/>
            <person name="Salzberg S.L."/>
            <person name="Tang P."/>
            <person name="Chiu C.-H."/>
            <person name="Lee Y.-S."/>
            <person name="Embley T.M."/>
            <person name="Coombs G.H."/>
            <person name="Mottram J.C."/>
            <person name="Tachezy J."/>
            <person name="Fraser-Liggett C.M."/>
            <person name="Johnson P.J."/>
        </authorList>
    </citation>
    <scope>NUCLEOTIDE SEQUENCE [LARGE SCALE GENOMIC DNA]</scope>
    <source>
        <strain evidence="1">G3</strain>
    </source>
</reference>
<dbReference type="PANTHER" id="PTHR24182:SF13">
    <property type="entry name" value="LD18443P"/>
    <property type="match status" value="1"/>
</dbReference>
<gene>
    <name evidence="1" type="ORF">TVAG_424020</name>
</gene>
<dbReference type="VEuPathDB" id="TrichDB:TVAGG3_0304070"/>
<keyword evidence="2" id="KW-1185">Reference proteome</keyword>
<evidence type="ECO:0000313" key="2">
    <source>
        <dbReference type="Proteomes" id="UP000001542"/>
    </source>
</evidence>
<evidence type="ECO:0000313" key="1">
    <source>
        <dbReference type="EMBL" id="EAY13371.1"/>
    </source>
</evidence>
<dbReference type="AlphaFoldDB" id="A2E1P2"/>
<protein>
    <submittedName>
        <fullName evidence="1">Uncharacterized protein</fullName>
    </submittedName>
</protein>
<dbReference type="PANTHER" id="PTHR24182">
    <property type="entry name" value="ANKYRIN REPEAT AND SOCS BOX CONTAINING 4"/>
    <property type="match status" value="1"/>
</dbReference>
<organism evidence="1 2">
    <name type="scientific">Trichomonas vaginalis (strain ATCC PRA-98 / G3)</name>
    <dbReference type="NCBI Taxonomy" id="412133"/>
    <lineage>
        <taxon>Eukaryota</taxon>
        <taxon>Metamonada</taxon>
        <taxon>Parabasalia</taxon>
        <taxon>Trichomonadida</taxon>
        <taxon>Trichomonadidae</taxon>
        <taxon>Trichomonas</taxon>
    </lineage>
</organism>
<dbReference type="Proteomes" id="UP000001542">
    <property type="component" value="Unassembled WGS sequence"/>
</dbReference>
<reference evidence="1" key="1">
    <citation type="submission" date="2006-10" db="EMBL/GenBank/DDBJ databases">
        <authorList>
            <person name="Amadeo P."/>
            <person name="Zhao Q."/>
            <person name="Wortman J."/>
            <person name="Fraser-Liggett C."/>
            <person name="Carlton J."/>
        </authorList>
    </citation>
    <scope>NUCLEOTIDE SEQUENCE</scope>
    <source>
        <strain evidence="1">G3</strain>
    </source>
</reference>
<dbReference type="InParanoid" id="A2E1P2"/>
<dbReference type="EMBL" id="DS113286">
    <property type="protein sequence ID" value="EAY13371.1"/>
    <property type="molecule type" value="Genomic_DNA"/>
</dbReference>
<dbReference type="RefSeq" id="XP_001325594.1">
    <property type="nucleotide sequence ID" value="XM_001325559.1"/>
</dbReference>
<proteinExistence type="predicted"/>